<proteinExistence type="inferred from homology"/>
<evidence type="ECO:0000259" key="5">
    <source>
        <dbReference type="Pfam" id="PF01479"/>
    </source>
</evidence>
<organism evidence="6 7">
    <name type="scientific">Micavibrio aeruginosavorus</name>
    <dbReference type="NCBI Taxonomy" id="349221"/>
    <lineage>
        <taxon>Bacteria</taxon>
        <taxon>Pseudomonadati</taxon>
        <taxon>Bdellovibrionota</taxon>
        <taxon>Bdellovibrionia</taxon>
        <taxon>Bdellovibrionales</taxon>
        <taxon>Pseudobdellovibrionaceae</taxon>
        <taxon>Micavibrio</taxon>
    </lineage>
</organism>
<sequence>MGKKVRLERLLANLGYGSRKEVGKAIKDGALVLNGGALLDPSAQIDPDTLKTATFDDEPLDPVSPLTVLLNKPQGYTCSSDELGALVYDLLPRRWKHRDPLLSTAGRLDKDSTGLVLMTDDGQLLHKIISPKIHVQKEYRVTLRDELQGNESALFATGEFLLTNDNKPLKPAI</sequence>
<dbReference type="GO" id="GO:0120159">
    <property type="term" value="F:rRNA pseudouridine synthase activity"/>
    <property type="evidence" value="ECO:0007669"/>
    <property type="project" value="UniProtKB-ARBA"/>
</dbReference>
<dbReference type="Pfam" id="PF01479">
    <property type="entry name" value="S4"/>
    <property type="match status" value="1"/>
</dbReference>
<feature type="domain" description="RNA-binding S4" evidence="5">
    <location>
        <begin position="5"/>
        <end position="47"/>
    </location>
</feature>
<dbReference type="GO" id="GO:0003723">
    <property type="term" value="F:RNA binding"/>
    <property type="evidence" value="ECO:0007669"/>
    <property type="project" value="UniProtKB-KW"/>
</dbReference>
<dbReference type="Gene3D" id="3.10.290.10">
    <property type="entry name" value="RNA-binding S4 domain"/>
    <property type="match status" value="1"/>
</dbReference>
<dbReference type="Gene3D" id="3.30.70.1560">
    <property type="entry name" value="Alpha-L RNA-binding motif"/>
    <property type="match status" value="1"/>
</dbReference>
<dbReference type="InterPro" id="IPR018496">
    <property type="entry name" value="PsdUridine_synth_RsuA/RluB_CS"/>
</dbReference>
<keyword evidence="3" id="KW-0694">RNA-binding</keyword>
<evidence type="ECO:0000313" key="7">
    <source>
        <dbReference type="Proteomes" id="UP000249417"/>
    </source>
</evidence>
<dbReference type="InterPro" id="IPR042092">
    <property type="entry name" value="PsdUridine_s_RsuA/RluB/E/F_cat"/>
</dbReference>
<dbReference type="CDD" id="cd00165">
    <property type="entry name" value="S4"/>
    <property type="match status" value="1"/>
</dbReference>
<dbReference type="PANTHER" id="PTHR47683:SF2">
    <property type="entry name" value="RNA-BINDING S4 DOMAIN-CONTAINING PROTEIN"/>
    <property type="match status" value="1"/>
</dbReference>
<accession>A0A2W5PPN4</accession>
<evidence type="ECO:0000313" key="6">
    <source>
        <dbReference type="EMBL" id="PZQ44463.1"/>
    </source>
</evidence>
<evidence type="ECO:0000256" key="1">
    <source>
        <dbReference type="ARBA" id="ARBA00008348"/>
    </source>
</evidence>
<dbReference type="InterPro" id="IPR020103">
    <property type="entry name" value="PsdUridine_synth_cat_dom_sf"/>
</dbReference>
<dbReference type="PROSITE" id="PS01149">
    <property type="entry name" value="PSI_RSU"/>
    <property type="match status" value="1"/>
</dbReference>
<dbReference type="PROSITE" id="PS50889">
    <property type="entry name" value="S4"/>
    <property type="match status" value="1"/>
</dbReference>
<dbReference type="SUPFAM" id="SSF55120">
    <property type="entry name" value="Pseudouridine synthase"/>
    <property type="match status" value="1"/>
</dbReference>
<evidence type="ECO:0000256" key="2">
    <source>
        <dbReference type="ARBA" id="ARBA00023235"/>
    </source>
</evidence>
<comment type="similarity">
    <text evidence="1">Belongs to the pseudouridine synthase RsuA family.</text>
</comment>
<dbReference type="InterPro" id="IPR050343">
    <property type="entry name" value="RsuA_PseudoU_synthase"/>
</dbReference>
<dbReference type="InterPro" id="IPR002942">
    <property type="entry name" value="S4_RNA-bd"/>
</dbReference>
<evidence type="ECO:0000259" key="4">
    <source>
        <dbReference type="Pfam" id="PF00849"/>
    </source>
</evidence>
<dbReference type="SUPFAM" id="SSF55174">
    <property type="entry name" value="Alpha-L RNA-binding motif"/>
    <property type="match status" value="1"/>
</dbReference>
<dbReference type="GO" id="GO:0000455">
    <property type="term" value="P:enzyme-directed rRNA pseudouridine synthesis"/>
    <property type="evidence" value="ECO:0007669"/>
    <property type="project" value="UniProtKB-ARBA"/>
</dbReference>
<evidence type="ECO:0000256" key="3">
    <source>
        <dbReference type="PROSITE-ProRule" id="PRU00182"/>
    </source>
</evidence>
<dbReference type="InterPro" id="IPR020094">
    <property type="entry name" value="TruA/RsuA/RluB/E/F_N"/>
</dbReference>
<dbReference type="Gene3D" id="3.30.70.580">
    <property type="entry name" value="Pseudouridine synthase I, catalytic domain, N-terminal subdomain"/>
    <property type="match status" value="1"/>
</dbReference>
<comment type="caution">
    <text evidence="6">The sequence shown here is derived from an EMBL/GenBank/DDBJ whole genome shotgun (WGS) entry which is preliminary data.</text>
</comment>
<protein>
    <submittedName>
        <fullName evidence="6">16S rRNA pseudouridine(516) synthase</fullName>
    </submittedName>
</protein>
<dbReference type="Proteomes" id="UP000249417">
    <property type="component" value="Unassembled WGS sequence"/>
</dbReference>
<dbReference type="Pfam" id="PF00849">
    <property type="entry name" value="PseudoU_synth_2"/>
    <property type="match status" value="1"/>
</dbReference>
<dbReference type="InterPro" id="IPR036986">
    <property type="entry name" value="S4_RNA-bd_sf"/>
</dbReference>
<dbReference type="InterPro" id="IPR006145">
    <property type="entry name" value="PsdUridine_synth_RsuA/RluA"/>
</dbReference>
<keyword evidence="2" id="KW-0413">Isomerase</keyword>
<feature type="non-terminal residue" evidence="6">
    <location>
        <position position="173"/>
    </location>
</feature>
<gene>
    <name evidence="6" type="ORF">DI551_10035</name>
</gene>
<name>A0A2W5PPN4_9BACT</name>
<dbReference type="EMBL" id="QFQB01000091">
    <property type="protein sequence ID" value="PZQ44463.1"/>
    <property type="molecule type" value="Genomic_DNA"/>
</dbReference>
<dbReference type="AlphaFoldDB" id="A0A2W5PPN4"/>
<dbReference type="PANTHER" id="PTHR47683">
    <property type="entry name" value="PSEUDOURIDINE SYNTHASE FAMILY PROTEIN-RELATED"/>
    <property type="match status" value="1"/>
</dbReference>
<feature type="domain" description="Pseudouridine synthase RsuA/RluA-like" evidence="4">
    <location>
        <begin position="68"/>
        <end position="144"/>
    </location>
</feature>
<reference evidence="6 7" key="1">
    <citation type="submission" date="2017-08" db="EMBL/GenBank/DDBJ databases">
        <title>Infants hospitalized years apart are colonized by the same room-sourced microbial strains.</title>
        <authorList>
            <person name="Brooks B."/>
            <person name="Olm M.R."/>
            <person name="Firek B.A."/>
            <person name="Baker R."/>
            <person name="Thomas B.C."/>
            <person name="Morowitz M.J."/>
            <person name="Banfield J.F."/>
        </authorList>
    </citation>
    <scope>NUCLEOTIDE SEQUENCE [LARGE SCALE GENOMIC DNA]</scope>
    <source>
        <strain evidence="6">S2_005_002_R2_29</strain>
    </source>
</reference>